<protein>
    <submittedName>
        <fullName evidence="2">Uncharacterized protein</fullName>
    </submittedName>
</protein>
<proteinExistence type="predicted"/>
<comment type="caution">
    <text evidence="2">The sequence shown here is derived from an EMBL/GenBank/DDBJ whole genome shotgun (WGS) entry which is preliminary data.</text>
</comment>
<evidence type="ECO:0000313" key="3">
    <source>
        <dbReference type="Proteomes" id="UP000037069"/>
    </source>
</evidence>
<feature type="region of interest" description="Disordered" evidence="1">
    <location>
        <begin position="1"/>
        <end position="47"/>
    </location>
</feature>
<organism evidence="2 3">
    <name type="scientific">Lucilia cuprina</name>
    <name type="common">Green bottle fly</name>
    <name type="synonym">Australian sheep blowfly</name>
    <dbReference type="NCBI Taxonomy" id="7375"/>
    <lineage>
        <taxon>Eukaryota</taxon>
        <taxon>Metazoa</taxon>
        <taxon>Ecdysozoa</taxon>
        <taxon>Arthropoda</taxon>
        <taxon>Hexapoda</taxon>
        <taxon>Insecta</taxon>
        <taxon>Pterygota</taxon>
        <taxon>Neoptera</taxon>
        <taxon>Endopterygota</taxon>
        <taxon>Diptera</taxon>
        <taxon>Brachycera</taxon>
        <taxon>Muscomorpha</taxon>
        <taxon>Oestroidea</taxon>
        <taxon>Calliphoridae</taxon>
        <taxon>Luciliinae</taxon>
        <taxon>Lucilia</taxon>
    </lineage>
</organism>
<dbReference type="EMBL" id="JRES01000518">
    <property type="protein sequence ID" value="KNC30466.1"/>
    <property type="molecule type" value="Genomic_DNA"/>
</dbReference>
<dbReference type="Proteomes" id="UP000037069">
    <property type="component" value="Unassembled WGS sequence"/>
</dbReference>
<accession>A0A0L0CE00</accession>
<sequence>MTFGYVGQQLNQSRKGSLGRFPLPQAAGAKPTVAAPADDNAEEDDAKAAKIREERVAACAVRNPRTPP</sequence>
<gene>
    <name evidence="2" type="ORF">FF38_08481</name>
</gene>
<reference evidence="2 3" key="1">
    <citation type="journal article" date="2015" name="Nat. Commun.">
        <title>Lucilia cuprina genome unlocks parasitic fly biology to underpin future interventions.</title>
        <authorList>
            <person name="Anstead C.A."/>
            <person name="Korhonen P.K."/>
            <person name="Young N.D."/>
            <person name="Hall R.S."/>
            <person name="Jex A.R."/>
            <person name="Murali S.C."/>
            <person name="Hughes D.S."/>
            <person name="Lee S.F."/>
            <person name="Perry T."/>
            <person name="Stroehlein A.J."/>
            <person name="Ansell B.R."/>
            <person name="Breugelmans B."/>
            <person name="Hofmann A."/>
            <person name="Qu J."/>
            <person name="Dugan S."/>
            <person name="Lee S.L."/>
            <person name="Chao H."/>
            <person name="Dinh H."/>
            <person name="Han Y."/>
            <person name="Doddapaneni H.V."/>
            <person name="Worley K.C."/>
            <person name="Muzny D.M."/>
            <person name="Ioannidis P."/>
            <person name="Waterhouse R.M."/>
            <person name="Zdobnov E.M."/>
            <person name="James P.J."/>
            <person name="Bagnall N.H."/>
            <person name="Kotze A.C."/>
            <person name="Gibbs R.A."/>
            <person name="Richards S."/>
            <person name="Batterham P."/>
            <person name="Gasser R.B."/>
        </authorList>
    </citation>
    <scope>NUCLEOTIDE SEQUENCE [LARGE SCALE GENOMIC DNA]</scope>
    <source>
        <strain evidence="2 3">LS</strain>
        <tissue evidence="2">Full body</tissue>
    </source>
</reference>
<dbReference type="AlphaFoldDB" id="A0A0L0CE00"/>
<evidence type="ECO:0000256" key="1">
    <source>
        <dbReference type="SAM" id="MobiDB-lite"/>
    </source>
</evidence>
<name>A0A0L0CE00_LUCCU</name>
<evidence type="ECO:0000313" key="2">
    <source>
        <dbReference type="EMBL" id="KNC30466.1"/>
    </source>
</evidence>
<feature type="compositionally biased region" description="Low complexity" evidence="1">
    <location>
        <begin position="24"/>
        <end position="38"/>
    </location>
</feature>
<keyword evidence="3" id="KW-1185">Reference proteome</keyword>